<dbReference type="Pfam" id="PF00962">
    <property type="entry name" value="A_deaminase"/>
    <property type="match status" value="1"/>
</dbReference>
<evidence type="ECO:0000256" key="9">
    <source>
        <dbReference type="HAMAP-Rule" id="MF_00540"/>
    </source>
</evidence>
<reference evidence="11" key="1">
    <citation type="submission" date="2014-07" db="EMBL/GenBank/DDBJ databases">
        <authorList>
            <person name="Monot Marc"/>
        </authorList>
    </citation>
    <scope>NUCLEOTIDE SEQUENCE</scope>
    <source>
        <strain evidence="13">7032989</strain>
        <strain evidence="11">7032994</strain>
    </source>
</reference>
<dbReference type="GO" id="GO:0008270">
    <property type="term" value="F:zinc ion binding"/>
    <property type="evidence" value="ECO:0007669"/>
    <property type="project" value="UniProtKB-UniRule"/>
</dbReference>
<dbReference type="GO" id="GO:0009117">
    <property type="term" value="P:nucleotide metabolic process"/>
    <property type="evidence" value="ECO:0007669"/>
    <property type="project" value="UniProtKB-KW"/>
</dbReference>
<protein>
    <recommendedName>
        <fullName evidence="1 9">Adenosine deaminase</fullName>
        <ecNumber evidence="1 9">3.5.4.4</ecNumber>
    </recommendedName>
    <alternativeName>
        <fullName evidence="6 9">Adenosine aminohydrolase</fullName>
    </alternativeName>
</protein>
<keyword evidence="3 9" id="KW-0378">Hydrolase</keyword>
<dbReference type="EC" id="3.5.4.4" evidence="1 9"/>
<evidence type="ECO:0000256" key="2">
    <source>
        <dbReference type="ARBA" id="ARBA00022723"/>
    </source>
</evidence>
<dbReference type="Gene3D" id="3.20.20.140">
    <property type="entry name" value="Metal-dependent hydrolases"/>
    <property type="match status" value="1"/>
</dbReference>
<dbReference type="CDD" id="cd01320">
    <property type="entry name" value="ADA"/>
    <property type="match status" value="1"/>
</dbReference>
<feature type="domain" description="Adenosine deaminase" evidence="10">
    <location>
        <begin position="6"/>
        <end position="328"/>
    </location>
</feature>
<dbReference type="GO" id="GO:0004000">
    <property type="term" value="F:adenosine deaminase activity"/>
    <property type="evidence" value="ECO:0007669"/>
    <property type="project" value="UniProtKB-UniRule"/>
</dbReference>
<feature type="active site" description="Proton donor" evidence="9">
    <location>
        <position position="199"/>
    </location>
</feature>
<evidence type="ECO:0000313" key="12">
    <source>
        <dbReference type="EMBL" id="CDS87540.1"/>
    </source>
</evidence>
<evidence type="ECO:0000256" key="6">
    <source>
        <dbReference type="ARBA" id="ARBA00031852"/>
    </source>
</evidence>
<evidence type="ECO:0000259" key="10">
    <source>
        <dbReference type="Pfam" id="PF00962"/>
    </source>
</evidence>
<evidence type="ECO:0000313" key="13">
    <source>
        <dbReference type="EMBL" id="CDT42151.1"/>
    </source>
</evidence>
<name>A0A069A7S0_CLODI</name>
<feature type="binding site" evidence="9">
    <location>
        <position position="13"/>
    </location>
    <ligand>
        <name>Zn(2+)</name>
        <dbReference type="ChEBI" id="CHEBI:29105"/>
        <note>catalytic</note>
    </ligand>
</feature>
<feature type="site" description="Important for catalytic activity" evidence="9">
    <location>
        <position position="220"/>
    </location>
</feature>
<evidence type="ECO:0000256" key="5">
    <source>
        <dbReference type="ARBA" id="ARBA00023080"/>
    </source>
</evidence>
<proteinExistence type="inferred from homology"/>
<dbReference type="RefSeq" id="WP_021366714.1">
    <property type="nucleotide sequence ID" value="NZ_BBYB01000071.1"/>
</dbReference>
<dbReference type="InterPro" id="IPR001365">
    <property type="entry name" value="A_deaminase_dom"/>
</dbReference>
<dbReference type="SUPFAM" id="SSF51556">
    <property type="entry name" value="Metallo-dependent hydrolases"/>
    <property type="match status" value="1"/>
</dbReference>
<gene>
    <name evidence="9 11" type="primary">add</name>
    <name evidence="13" type="ORF">BN1095_470075</name>
    <name evidence="12" type="ORF">BN1096_620090</name>
    <name evidence="11" type="ORF">BN1097_250090</name>
</gene>
<dbReference type="AlphaFoldDB" id="A0A069A7S0"/>
<dbReference type="InterPro" id="IPR032466">
    <property type="entry name" value="Metal_Hydrolase"/>
</dbReference>
<dbReference type="EMBL" id="LK933149">
    <property type="protein sequence ID" value="CDT42151.1"/>
    <property type="molecule type" value="Genomic_DNA"/>
</dbReference>
<dbReference type="InterPro" id="IPR028893">
    <property type="entry name" value="A_deaminase"/>
</dbReference>
<evidence type="ECO:0000256" key="1">
    <source>
        <dbReference type="ARBA" id="ARBA00012784"/>
    </source>
</evidence>
<dbReference type="PANTHER" id="PTHR11409:SF43">
    <property type="entry name" value="ADENOSINE DEAMINASE"/>
    <property type="match status" value="1"/>
</dbReference>
<sequence>MFENLPKIDLHCHLDGSVRVETMLDIAIKEKIDLPSNNMDEIKKLAKVSFNCTSLDEYLEKFDLPLKVMQSKENLKRITFELLEDASRENVKYIEIRFAPLLHTQKGMSVKNIIEGIIEGIREAESIYDIKGNLILGCMRTMTSKEALLVIEEGKSFVNKGVVAVDLCGPEKEGFCKEYKDVFKLAREYGYKVTIHAGEAASGENVLDAINILKADRIGHGVKIKDHKKAYNLVKDKKILLELCPTSNVQTKTVDSYEAHPFYTFYKDNLHVSINTDNRTVSDINLSSELNVIFDTFKLGLEDYKIIYRNTVEASFADKETKEYLNSLI</sequence>
<evidence type="ECO:0000256" key="4">
    <source>
        <dbReference type="ARBA" id="ARBA00022833"/>
    </source>
</evidence>
<feature type="binding site" evidence="9">
    <location>
        <position position="277"/>
    </location>
    <ligand>
        <name>Zn(2+)</name>
        <dbReference type="ChEBI" id="CHEBI:29105"/>
        <note>catalytic</note>
    </ligand>
</feature>
<keyword evidence="4 9" id="KW-0862">Zinc</keyword>
<comment type="similarity">
    <text evidence="9">Belongs to the metallo-dependent hydrolases superfamily. Adenosine and AMP deaminases family. Adenosine deaminase subfamily.</text>
</comment>
<evidence type="ECO:0000256" key="8">
    <source>
        <dbReference type="ARBA" id="ARBA00049213"/>
    </source>
</evidence>
<feature type="binding site" evidence="9">
    <location>
        <position position="169"/>
    </location>
    <ligand>
        <name>substrate</name>
    </ligand>
</feature>
<keyword evidence="5 9" id="KW-0546">Nucleotide metabolism</keyword>
<dbReference type="GO" id="GO:0046103">
    <property type="term" value="P:inosine biosynthetic process"/>
    <property type="evidence" value="ECO:0007669"/>
    <property type="project" value="TreeGrafter"/>
</dbReference>
<dbReference type="GO" id="GO:0005829">
    <property type="term" value="C:cytosol"/>
    <property type="evidence" value="ECO:0007669"/>
    <property type="project" value="TreeGrafter"/>
</dbReference>
<dbReference type="PANTHER" id="PTHR11409">
    <property type="entry name" value="ADENOSINE DEAMINASE"/>
    <property type="match status" value="1"/>
</dbReference>
<dbReference type="GO" id="GO:0043103">
    <property type="term" value="P:hypoxanthine salvage"/>
    <property type="evidence" value="ECO:0007669"/>
    <property type="project" value="TreeGrafter"/>
</dbReference>
<comment type="catalytic activity">
    <reaction evidence="8">
        <text>2'-deoxyadenosine + H2O + H(+) = 2'-deoxyinosine + NH4(+)</text>
        <dbReference type="Rhea" id="RHEA:28190"/>
        <dbReference type="ChEBI" id="CHEBI:15377"/>
        <dbReference type="ChEBI" id="CHEBI:15378"/>
        <dbReference type="ChEBI" id="CHEBI:17256"/>
        <dbReference type="ChEBI" id="CHEBI:28938"/>
        <dbReference type="ChEBI" id="CHEBI:28997"/>
        <dbReference type="EC" id="3.5.4.4"/>
    </reaction>
    <physiologicalReaction direction="left-to-right" evidence="8">
        <dbReference type="Rhea" id="RHEA:28191"/>
    </physiologicalReaction>
</comment>
<comment type="caution">
    <text evidence="9">Lacks conserved residue(s) required for the propagation of feature annotation.</text>
</comment>
<evidence type="ECO:0000256" key="7">
    <source>
        <dbReference type="ARBA" id="ARBA00047989"/>
    </source>
</evidence>
<comment type="function">
    <text evidence="9">Catalyzes the hydrolytic deamination of adenosine and 2-deoxyadenosine.</text>
</comment>
<dbReference type="EMBL" id="LK932360">
    <property type="protein sequence ID" value="CDS84181.1"/>
    <property type="molecule type" value="Genomic_DNA"/>
</dbReference>
<dbReference type="EMBL" id="LK932516">
    <property type="protein sequence ID" value="CDS87540.1"/>
    <property type="molecule type" value="Genomic_DNA"/>
</dbReference>
<organism evidence="11">
    <name type="scientific">Clostridioides difficile</name>
    <name type="common">Peptoclostridium difficile</name>
    <dbReference type="NCBI Taxonomy" id="1496"/>
    <lineage>
        <taxon>Bacteria</taxon>
        <taxon>Bacillati</taxon>
        <taxon>Bacillota</taxon>
        <taxon>Clostridia</taxon>
        <taxon>Peptostreptococcales</taxon>
        <taxon>Peptostreptococcaceae</taxon>
        <taxon>Clostridioides</taxon>
    </lineage>
</organism>
<evidence type="ECO:0000313" key="11">
    <source>
        <dbReference type="EMBL" id="CDS84181.1"/>
    </source>
</evidence>
<feature type="binding site" evidence="9">
    <location>
        <position position="15"/>
    </location>
    <ligand>
        <name>substrate</name>
    </ligand>
</feature>
<dbReference type="HAMAP" id="MF_00540">
    <property type="entry name" value="A_deaminase"/>
    <property type="match status" value="1"/>
</dbReference>
<comment type="catalytic activity">
    <reaction evidence="7">
        <text>adenosine + H2O + H(+) = inosine + NH4(+)</text>
        <dbReference type="Rhea" id="RHEA:24408"/>
        <dbReference type="ChEBI" id="CHEBI:15377"/>
        <dbReference type="ChEBI" id="CHEBI:15378"/>
        <dbReference type="ChEBI" id="CHEBI:16335"/>
        <dbReference type="ChEBI" id="CHEBI:17596"/>
        <dbReference type="ChEBI" id="CHEBI:28938"/>
        <dbReference type="EC" id="3.5.4.4"/>
    </reaction>
    <physiologicalReaction direction="left-to-right" evidence="7">
        <dbReference type="Rhea" id="RHEA:24409"/>
    </physiologicalReaction>
</comment>
<accession>A0A069A7S0</accession>
<feature type="binding site" evidence="9">
    <location>
        <position position="11"/>
    </location>
    <ligand>
        <name>Zn(2+)</name>
        <dbReference type="ChEBI" id="CHEBI:29105"/>
        <note>catalytic</note>
    </ligand>
</feature>
<evidence type="ECO:0000256" key="3">
    <source>
        <dbReference type="ARBA" id="ARBA00022801"/>
    </source>
</evidence>
<dbReference type="GO" id="GO:0006154">
    <property type="term" value="P:adenosine catabolic process"/>
    <property type="evidence" value="ECO:0007669"/>
    <property type="project" value="TreeGrafter"/>
</dbReference>
<dbReference type="NCBIfam" id="TIGR01430">
    <property type="entry name" value="aden_deam"/>
    <property type="match status" value="1"/>
</dbReference>
<dbReference type="GO" id="GO:0009168">
    <property type="term" value="P:purine ribonucleoside monophosphate biosynthetic process"/>
    <property type="evidence" value="ECO:0007669"/>
    <property type="project" value="UniProtKB-UniRule"/>
</dbReference>
<keyword evidence="2 9" id="KW-0479">Metal-binding</keyword>
<feature type="binding site" evidence="9">
    <location>
        <position position="13"/>
    </location>
    <ligand>
        <name>substrate</name>
    </ligand>
</feature>
<comment type="cofactor">
    <cofactor evidence="9">
        <name>Zn(2+)</name>
        <dbReference type="ChEBI" id="CHEBI:29105"/>
    </cofactor>
    <text evidence="9">Binds 1 zinc ion per subunit.</text>
</comment>
<feature type="binding site" evidence="9">
    <location>
        <position position="196"/>
    </location>
    <ligand>
        <name>Zn(2+)</name>
        <dbReference type="ChEBI" id="CHEBI:29105"/>
        <note>catalytic</note>
    </ligand>
</feature>
<dbReference type="InterPro" id="IPR006330">
    <property type="entry name" value="Ado/ade_deaminase"/>
</dbReference>